<sequence>MNVTIDVKILAFVLVAIALIVLIIYCVKLLKRLIVTVDHTNKILKDVEDITEIAAKRSRVVDGIVDNIAESVESISDAVKGNQNIFTAVSSVIKAAAAVKNAMSKDDDPQG</sequence>
<evidence type="ECO:0000256" key="1">
    <source>
        <dbReference type="SAM" id="Phobius"/>
    </source>
</evidence>
<dbReference type="AlphaFoldDB" id="A0A9D1I1T9"/>
<gene>
    <name evidence="2" type="ORF">IAC50_07855</name>
</gene>
<proteinExistence type="predicted"/>
<evidence type="ECO:0000313" key="3">
    <source>
        <dbReference type="Proteomes" id="UP000824090"/>
    </source>
</evidence>
<organism evidence="2 3">
    <name type="scientific">Candidatus Allocopromorpha excrementigallinarum</name>
    <dbReference type="NCBI Taxonomy" id="2840742"/>
    <lineage>
        <taxon>Bacteria</taxon>
        <taxon>Bacillati</taxon>
        <taxon>Bacillota</taxon>
        <taxon>Clostridia</taxon>
        <taxon>Eubacteriales</taxon>
        <taxon>Eubacteriaceae</taxon>
        <taxon>Eubacteriaceae incertae sedis</taxon>
        <taxon>Candidatus Allocopromorpha</taxon>
    </lineage>
</organism>
<keyword evidence="1" id="KW-0812">Transmembrane</keyword>
<dbReference type="Proteomes" id="UP000824090">
    <property type="component" value="Unassembled WGS sequence"/>
</dbReference>
<name>A0A9D1I1T9_9FIRM</name>
<reference evidence="2" key="1">
    <citation type="submission" date="2020-10" db="EMBL/GenBank/DDBJ databases">
        <authorList>
            <person name="Gilroy R."/>
        </authorList>
    </citation>
    <scope>NUCLEOTIDE SEQUENCE</scope>
    <source>
        <strain evidence="2">ChiHcec3-6078</strain>
    </source>
</reference>
<keyword evidence="1" id="KW-0472">Membrane</keyword>
<accession>A0A9D1I1T9</accession>
<evidence type="ECO:0000313" key="2">
    <source>
        <dbReference type="EMBL" id="HIU26387.1"/>
    </source>
</evidence>
<feature type="transmembrane region" description="Helical" evidence="1">
    <location>
        <begin position="6"/>
        <end position="27"/>
    </location>
</feature>
<dbReference type="EMBL" id="DVMP01000146">
    <property type="protein sequence ID" value="HIU26387.1"/>
    <property type="molecule type" value="Genomic_DNA"/>
</dbReference>
<keyword evidence="1" id="KW-1133">Transmembrane helix</keyword>
<reference evidence="2" key="2">
    <citation type="journal article" date="2021" name="PeerJ">
        <title>Extensive microbial diversity within the chicken gut microbiome revealed by metagenomics and culture.</title>
        <authorList>
            <person name="Gilroy R."/>
            <person name="Ravi A."/>
            <person name="Getino M."/>
            <person name="Pursley I."/>
            <person name="Horton D.L."/>
            <person name="Alikhan N.F."/>
            <person name="Baker D."/>
            <person name="Gharbi K."/>
            <person name="Hall N."/>
            <person name="Watson M."/>
            <person name="Adriaenssens E.M."/>
            <person name="Foster-Nyarko E."/>
            <person name="Jarju S."/>
            <person name="Secka A."/>
            <person name="Antonio M."/>
            <person name="Oren A."/>
            <person name="Chaudhuri R.R."/>
            <person name="La Ragione R."/>
            <person name="Hildebrand F."/>
            <person name="Pallen M.J."/>
        </authorList>
    </citation>
    <scope>NUCLEOTIDE SEQUENCE</scope>
    <source>
        <strain evidence="2">ChiHcec3-6078</strain>
    </source>
</reference>
<comment type="caution">
    <text evidence="2">The sequence shown here is derived from an EMBL/GenBank/DDBJ whole genome shotgun (WGS) entry which is preliminary data.</text>
</comment>
<protein>
    <recommendedName>
        <fullName evidence="4">DUF948 domain-containing protein</fullName>
    </recommendedName>
</protein>
<evidence type="ECO:0008006" key="4">
    <source>
        <dbReference type="Google" id="ProtNLM"/>
    </source>
</evidence>